<sequence>MRLRQEVQALPRAVCVTARPHCHALAKAGHPVRRGAS</sequence>
<dbReference type="EMBL" id="AP014685">
    <property type="protein sequence ID" value="BAR57504.1"/>
    <property type="molecule type" value="Genomic_DNA"/>
</dbReference>
<proteinExistence type="predicted"/>
<name>A0A0E4BQB0_9BRAD</name>
<reference evidence="1 2" key="1">
    <citation type="submission" date="2014-11" db="EMBL/GenBank/DDBJ databases">
        <title>Symbiosis island explosion on the genome of extra-slow-growing strains of soybean bradyrhizobia with massive insertion sequences.</title>
        <authorList>
            <person name="Iida T."/>
            <person name="Minamisawa K."/>
        </authorList>
    </citation>
    <scope>NUCLEOTIDE SEQUENCE [LARGE SCALE GENOMIC DNA]</scope>
    <source>
        <strain evidence="1 2">NK6</strain>
    </source>
</reference>
<organism evidence="1 2">
    <name type="scientific">Bradyrhizobium diazoefficiens</name>
    <dbReference type="NCBI Taxonomy" id="1355477"/>
    <lineage>
        <taxon>Bacteria</taxon>
        <taxon>Pseudomonadati</taxon>
        <taxon>Pseudomonadota</taxon>
        <taxon>Alphaproteobacteria</taxon>
        <taxon>Hyphomicrobiales</taxon>
        <taxon>Nitrobacteraceae</taxon>
        <taxon>Bradyrhizobium</taxon>
    </lineage>
</organism>
<protein>
    <submittedName>
        <fullName evidence="1">Uncharacterized protein</fullName>
    </submittedName>
</protein>
<evidence type="ECO:0000313" key="2">
    <source>
        <dbReference type="Proteomes" id="UP000063308"/>
    </source>
</evidence>
<gene>
    <name evidence="1" type="ORF">NK6_4336</name>
</gene>
<evidence type="ECO:0000313" key="1">
    <source>
        <dbReference type="EMBL" id="BAR57504.1"/>
    </source>
</evidence>
<dbReference type="AlphaFoldDB" id="A0A0E4BQB0"/>
<accession>A0A0E4BQB0</accession>
<dbReference type="Proteomes" id="UP000063308">
    <property type="component" value="Chromosome"/>
</dbReference>